<reference evidence="4 5" key="1">
    <citation type="submission" date="2019-03" db="EMBL/GenBank/DDBJ databases">
        <title>Genomic Encyclopedia of Type Strains, Phase IV (KMG-IV): sequencing the most valuable type-strain genomes for metagenomic binning, comparative biology and taxonomic classification.</title>
        <authorList>
            <person name="Goeker M."/>
        </authorList>
    </citation>
    <scope>NUCLEOTIDE SEQUENCE [LARGE SCALE GENOMIC DNA]</scope>
    <source>
        <strain evidence="4 5">DSM 100451</strain>
    </source>
</reference>
<dbReference type="InterPro" id="IPR025662">
    <property type="entry name" value="Sigma_54_int_dom_ATP-bd_1"/>
</dbReference>
<dbReference type="Proteomes" id="UP000295184">
    <property type="component" value="Unassembled WGS sequence"/>
</dbReference>
<sequence length="703" mass="78886">MKNIAIISWDPLAGRFYGKQVKDLFGDQVSVQVYSVRDGSVNQLPHRRYDLYMTSTDAFESGSDLRQYLPLDAEITEIELTFLWDVIRRLQKLPAGSRVLFVNLSDKMSREAVSRLNQLGVNQLQFDLYHPGCPSPDMNLYDFVITPSEQRYVPEGAKEIIDIGQRVCTSATMTEAALKLGLEDLLETPRFQHYQEIVATNTYSFDRLFNRSRRLESQFDILMEILDEGLVGVNEKGEVFACNKKMEQITQVSNRLALHRRASEVYPFIPFKQCLKSKEAIPAKVVRAGGTNLTVTVAPVLRSGVCLGAFATVQRFSDAEQKQNELRSQLSPKGYRAKYTFENVIGRSPAIRRTVEILKKMAATPLPVLLIGETGTGKELFAHAVHNASPRAQGPFVAINCAAMPENLLESELFGYADGAFTGARRGGKPGLFEFAHQGTLFLDEVEGMSPALQCKLLRVLQEHEIMPVGGNQIIRVDVRIVAATNEDLEQRVEEGSFRRDLYYRLNTLPALIPPLRQREGDLLLLIEHFRQKSGVEFTLSPELKQMLLAHQWRGNIRELRNVVEYFSYTGSQVITPADLPPTFHYLPSETAVPHNEKPVSVADSSPSSLTFPLSAPAPLEEDQWLVLQLIHQAARQGRSAGRDTILAGARQMARPLSQQQVRRLMRELAQAGYLQIERGRGGSHLTEEGLRLLADHTSSNQL</sequence>
<dbReference type="Pfam" id="PF25601">
    <property type="entry name" value="AAA_lid_14"/>
    <property type="match status" value="1"/>
</dbReference>
<keyword evidence="2" id="KW-0067">ATP-binding</keyword>
<dbReference type="Pfam" id="PF00158">
    <property type="entry name" value="Sigma54_activat"/>
    <property type="match status" value="1"/>
</dbReference>
<accession>A0A4V2QAL0</accession>
<dbReference type="SMART" id="SM00382">
    <property type="entry name" value="AAA"/>
    <property type="match status" value="1"/>
</dbReference>
<comment type="caution">
    <text evidence="4">The sequence shown here is derived from an EMBL/GenBank/DDBJ whole genome shotgun (WGS) entry which is preliminary data.</text>
</comment>
<evidence type="ECO:0000313" key="4">
    <source>
        <dbReference type="EMBL" id="TCL52882.1"/>
    </source>
</evidence>
<dbReference type="PROSITE" id="PS50045">
    <property type="entry name" value="SIGMA54_INTERACT_4"/>
    <property type="match status" value="1"/>
</dbReference>
<dbReference type="FunFam" id="3.40.50.300:FF:000006">
    <property type="entry name" value="DNA-binding transcriptional regulator NtrC"/>
    <property type="match status" value="1"/>
</dbReference>
<dbReference type="EMBL" id="SLUM01000042">
    <property type="protein sequence ID" value="TCL52882.1"/>
    <property type="molecule type" value="Genomic_DNA"/>
</dbReference>
<dbReference type="SUPFAM" id="SSF55785">
    <property type="entry name" value="PYP-like sensor domain (PAS domain)"/>
    <property type="match status" value="1"/>
</dbReference>
<dbReference type="AlphaFoldDB" id="A0A4V2QAL0"/>
<gene>
    <name evidence="4" type="ORF">EDD77_14211</name>
</gene>
<dbReference type="RefSeq" id="WP_058963072.1">
    <property type="nucleotide sequence ID" value="NZ_CABKVM010000012.1"/>
</dbReference>
<evidence type="ECO:0000259" key="3">
    <source>
        <dbReference type="PROSITE" id="PS50045"/>
    </source>
</evidence>
<dbReference type="Gene3D" id="1.10.8.60">
    <property type="match status" value="1"/>
</dbReference>
<name>A0A4V2QAL0_9FIRM</name>
<feature type="domain" description="Sigma-54 factor interaction" evidence="3">
    <location>
        <begin position="344"/>
        <end position="569"/>
    </location>
</feature>
<evidence type="ECO:0000313" key="5">
    <source>
        <dbReference type="Proteomes" id="UP000295184"/>
    </source>
</evidence>
<keyword evidence="1" id="KW-0547">Nucleotide-binding</keyword>
<dbReference type="InterPro" id="IPR058031">
    <property type="entry name" value="AAA_lid_NorR"/>
</dbReference>
<dbReference type="InterPro" id="IPR035965">
    <property type="entry name" value="PAS-like_dom_sf"/>
</dbReference>
<dbReference type="STRING" id="1650663.GCA_001486665_00568"/>
<dbReference type="PANTHER" id="PTHR32071">
    <property type="entry name" value="TRANSCRIPTIONAL REGULATORY PROTEIN"/>
    <property type="match status" value="1"/>
</dbReference>
<dbReference type="Gene3D" id="3.40.50.300">
    <property type="entry name" value="P-loop containing nucleotide triphosphate hydrolases"/>
    <property type="match status" value="1"/>
</dbReference>
<protein>
    <submittedName>
        <fullName evidence="4">Transcriptional regulator with PAS, ATPase and Fis domain</fullName>
    </submittedName>
</protein>
<dbReference type="SUPFAM" id="SSF52540">
    <property type="entry name" value="P-loop containing nucleoside triphosphate hydrolases"/>
    <property type="match status" value="1"/>
</dbReference>
<dbReference type="OrthoDB" id="9764280at2"/>
<dbReference type="GO" id="GO:0006355">
    <property type="term" value="P:regulation of DNA-templated transcription"/>
    <property type="evidence" value="ECO:0007669"/>
    <property type="project" value="InterPro"/>
</dbReference>
<proteinExistence type="predicted"/>
<evidence type="ECO:0000256" key="1">
    <source>
        <dbReference type="ARBA" id="ARBA00022741"/>
    </source>
</evidence>
<dbReference type="GO" id="GO:0005524">
    <property type="term" value="F:ATP binding"/>
    <property type="evidence" value="ECO:0007669"/>
    <property type="project" value="UniProtKB-KW"/>
</dbReference>
<dbReference type="InterPro" id="IPR027417">
    <property type="entry name" value="P-loop_NTPase"/>
</dbReference>
<dbReference type="InterPro" id="IPR003593">
    <property type="entry name" value="AAA+_ATPase"/>
</dbReference>
<dbReference type="CDD" id="cd00009">
    <property type="entry name" value="AAA"/>
    <property type="match status" value="1"/>
</dbReference>
<dbReference type="PANTHER" id="PTHR32071:SF57">
    <property type="entry name" value="C4-DICARBOXYLATE TRANSPORT TRANSCRIPTIONAL REGULATORY PROTEIN DCTD"/>
    <property type="match status" value="1"/>
</dbReference>
<dbReference type="PROSITE" id="PS00675">
    <property type="entry name" value="SIGMA54_INTERACT_1"/>
    <property type="match status" value="1"/>
</dbReference>
<dbReference type="Gene3D" id="3.30.450.20">
    <property type="entry name" value="PAS domain"/>
    <property type="match status" value="1"/>
</dbReference>
<evidence type="ECO:0000256" key="2">
    <source>
        <dbReference type="ARBA" id="ARBA00022840"/>
    </source>
</evidence>
<organism evidence="4 5">
    <name type="scientific">Allofournierella massiliensis</name>
    <dbReference type="NCBI Taxonomy" id="1650663"/>
    <lineage>
        <taxon>Bacteria</taxon>
        <taxon>Bacillati</taxon>
        <taxon>Bacillota</taxon>
        <taxon>Clostridia</taxon>
        <taxon>Eubacteriales</taxon>
        <taxon>Oscillospiraceae</taxon>
        <taxon>Allofournierella</taxon>
    </lineage>
</organism>
<dbReference type="InterPro" id="IPR002078">
    <property type="entry name" value="Sigma_54_int"/>
</dbReference>